<proteinExistence type="predicted"/>
<accession>A0ABP0F1C8</accession>
<keyword evidence="2" id="KW-1185">Reference proteome</keyword>
<protein>
    <submittedName>
        <fullName evidence="1">Uncharacterized protein</fullName>
    </submittedName>
</protein>
<evidence type="ECO:0000313" key="2">
    <source>
        <dbReference type="Proteomes" id="UP001642483"/>
    </source>
</evidence>
<organism evidence="1 2">
    <name type="scientific">Clavelina lepadiformis</name>
    <name type="common">Light-bulb sea squirt</name>
    <name type="synonym">Ascidia lepadiformis</name>
    <dbReference type="NCBI Taxonomy" id="159417"/>
    <lineage>
        <taxon>Eukaryota</taxon>
        <taxon>Metazoa</taxon>
        <taxon>Chordata</taxon>
        <taxon>Tunicata</taxon>
        <taxon>Ascidiacea</taxon>
        <taxon>Aplousobranchia</taxon>
        <taxon>Clavelinidae</taxon>
        <taxon>Clavelina</taxon>
    </lineage>
</organism>
<comment type="caution">
    <text evidence="1">The sequence shown here is derived from an EMBL/GenBank/DDBJ whole genome shotgun (WGS) entry which is preliminary data.</text>
</comment>
<reference evidence="1 2" key="1">
    <citation type="submission" date="2024-02" db="EMBL/GenBank/DDBJ databases">
        <authorList>
            <person name="Daric V."/>
            <person name="Darras S."/>
        </authorList>
    </citation>
    <scope>NUCLEOTIDE SEQUENCE [LARGE SCALE GENOMIC DNA]</scope>
</reference>
<dbReference type="EMBL" id="CAWYQH010000001">
    <property type="protein sequence ID" value="CAK8672082.1"/>
    <property type="molecule type" value="Genomic_DNA"/>
</dbReference>
<gene>
    <name evidence="1" type="ORF">CVLEPA_LOCUS1078</name>
</gene>
<evidence type="ECO:0000313" key="1">
    <source>
        <dbReference type="EMBL" id="CAK8672082.1"/>
    </source>
</evidence>
<dbReference type="Proteomes" id="UP001642483">
    <property type="component" value="Unassembled WGS sequence"/>
</dbReference>
<sequence>MHVTGGRDFGSRRGSQRISDHDFVDVIALISDNKDHKNSEDYEFAECVSKTMPKKPFWYILQELGY</sequence>
<name>A0ABP0F1C8_CLALP</name>